<name>A0AA39LV63_9BILA</name>
<sequence>MHVLTVLFVIAIVEGVSAIPISKRDYEAFLNEMAKRDLEETVFLTPPESLAFVVDLPRTDRKHLAEQEAILRAIAADEGRAETKEPQGAM</sequence>
<evidence type="ECO:0008006" key="4">
    <source>
        <dbReference type="Google" id="ProtNLM"/>
    </source>
</evidence>
<evidence type="ECO:0000313" key="2">
    <source>
        <dbReference type="EMBL" id="KAK0410837.1"/>
    </source>
</evidence>
<comment type="caution">
    <text evidence="2">The sequence shown here is derived from an EMBL/GenBank/DDBJ whole genome shotgun (WGS) entry which is preliminary data.</text>
</comment>
<reference evidence="2" key="1">
    <citation type="submission" date="2023-06" db="EMBL/GenBank/DDBJ databases">
        <title>Genomic analysis of the entomopathogenic nematode Steinernema hermaphroditum.</title>
        <authorList>
            <person name="Schwarz E.M."/>
            <person name="Heppert J.K."/>
            <person name="Baniya A."/>
            <person name="Schwartz H.T."/>
            <person name="Tan C.-H."/>
            <person name="Antoshechkin I."/>
            <person name="Sternberg P.W."/>
            <person name="Goodrich-Blair H."/>
            <person name="Dillman A.R."/>
        </authorList>
    </citation>
    <scope>NUCLEOTIDE SEQUENCE</scope>
    <source>
        <strain evidence="2">PS9179</strain>
        <tissue evidence="2">Whole animal</tissue>
    </source>
</reference>
<feature type="chain" id="PRO_5041279328" description="Peptidase M41 FtsH extracellular domain-containing protein" evidence="1">
    <location>
        <begin position="19"/>
        <end position="90"/>
    </location>
</feature>
<dbReference type="AlphaFoldDB" id="A0AA39LV63"/>
<gene>
    <name evidence="2" type="ORF">QR680_005351</name>
</gene>
<dbReference type="EMBL" id="JAUCMV010000003">
    <property type="protein sequence ID" value="KAK0410837.1"/>
    <property type="molecule type" value="Genomic_DNA"/>
</dbReference>
<organism evidence="2 3">
    <name type="scientific">Steinernema hermaphroditum</name>
    <dbReference type="NCBI Taxonomy" id="289476"/>
    <lineage>
        <taxon>Eukaryota</taxon>
        <taxon>Metazoa</taxon>
        <taxon>Ecdysozoa</taxon>
        <taxon>Nematoda</taxon>
        <taxon>Chromadorea</taxon>
        <taxon>Rhabditida</taxon>
        <taxon>Tylenchina</taxon>
        <taxon>Panagrolaimomorpha</taxon>
        <taxon>Strongyloidoidea</taxon>
        <taxon>Steinernematidae</taxon>
        <taxon>Steinernema</taxon>
    </lineage>
</organism>
<accession>A0AA39LV63</accession>
<feature type="signal peptide" evidence="1">
    <location>
        <begin position="1"/>
        <end position="18"/>
    </location>
</feature>
<proteinExistence type="predicted"/>
<evidence type="ECO:0000256" key="1">
    <source>
        <dbReference type="SAM" id="SignalP"/>
    </source>
</evidence>
<evidence type="ECO:0000313" key="3">
    <source>
        <dbReference type="Proteomes" id="UP001175271"/>
    </source>
</evidence>
<protein>
    <recommendedName>
        <fullName evidence="4">Peptidase M41 FtsH extracellular domain-containing protein</fullName>
    </recommendedName>
</protein>
<keyword evidence="1" id="KW-0732">Signal</keyword>
<dbReference type="Proteomes" id="UP001175271">
    <property type="component" value="Unassembled WGS sequence"/>
</dbReference>
<keyword evidence="3" id="KW-1185">Reference proteome</keyword>